<reference evidence="2" key="1">
    <citation type="submission" date="2021-09" db="EMBL/GenBank/DDBJ databases">
        <authorList>
            <consortium name="AG Swart"/>
            <person name="Singh M."/>
            <person name="Singh A."/>
            <person name="Seah K."/>
            <person name="Emmerich C."/>
        </authorList>
    </citation>
    <scope>NUCLEOTIDE SEQUENCE</scope>
    <source>
        <strain evidence="2">ATCC30299</strain>
    </source>
</reference>
<evidence type="ECO:0000313" key="3">
    <source>
        <dbReference type="Proteomes" id="UP001162131"/>
    </source>
</evidence>
<name>A0AAU9IM60_9CILI</name>
<dbReference type="EMBL" id="CAJZBQ010000009">
    <property type="protein sequence ID" value="CAG9312864.1"/>
    <property type="molecule type" value="Genomic_DNA"/>
</dbReference>
<accession>A0AAU9IM60</accession>
<keyword evidence="3" id="KW-1185">Reference proteome</keyword>
<dbReference type="AlphaFoldDB" id="A0AAU9IM60"/>
<sequence length="185" mass="20573">MNNKSKGCCSCFKAMFSSRPKSIKNNKSDNTAAAKSPQKTQPTEEASNKSPEAKEKRNPNSKLGKNNKKAKTGRLIVNAETFPLDESSISLRISNDISISNDVLFYDKNSIGNQSVDPEQIRCNLDAAFHIMQDALNTSFINSNYLDSDGKEPFTKVVKNINFKELLKDEEISISRDSNNEKISS</sequence>
<organism evidence="2 3">
    <name type="scientific">Blepharisma stoltei</name>
    <dbReference type="NCBI Taxonomy" id="1481888"/>
    <lineage>
        <taxon>Eukaryota</taxon>
        <taxon>Sar</taxon>
        <taxon>Alveolata</taxon>
        <taxon>Ciliophora</taxon>
        <taxon>Postciliodesmatophora</taxon>
        <taxon>Heterotrichea</taxon>
        <taxon>Heterotrichida</taxon>
        <taxon>Blepharismidae</taxon>
        <taxon>Blepharisma</taxon>
    </lineage>
</organism>
<proteinExistence type="predicted"/>
<dbReference type="Proteomes" id="UP001162131">
    <property type="component" value="Unassembled WGS sequence"/>
</dbReference>
<evidence type="ECO:0000313" key="2">
    <source>
        <dbReference type="EMBL" id="CAG9312864.1"/>
    </source>
</evidence>
<comment type="caution">
    <text evidence="2">The sequence shown here is derived from an EMBL/GenBank/DDBJ whole genome shotgun (WGS) entry which is preliminary data.</text>
</comment>
<feature type="region of interest" description="Disordered" evidence="1">
    <location>
        <begin position="20"/>
        <end position="70"/>
    </location>
</feature>
<feature type="compositionally biased region" description="Polar residues" evidence="1">
    <location>
        <begin position="20"/>
        <end position="50"/>
    </location>
</feature>
<gene>
    <name evidence="2" type="ORF">BSTOLATCC_MIC7656</name>
</gene>
<evidence type="ECO:0000256" key="1">
    <source>
        <dbReference type="SAM" id="MobiDB-lite"/>
    </source>
</evidence>
<protein>
    <submittedName>
        <fullName evidence="2">Uncharacterized protein</fullName>
    </submittedName>
</protein>